<dbReference type="Gene3D" id="1.20.1250.20">
    <property type="entry name" value="MFS general substrate transporter like domains"/>
    <property type="match status" value="2"/>
</dbReference>
<sequence>MTTRGSGGVGEREIRKIASVSMIGSTIEWYDFFIFGTAAALVFPDLFFPDASPTAGALLSFSVFGVAFLARPLGGVVWGHFGDKLGRKKAFITALFTMAIGTALIGLLPTYATIGIAAPIILTVLRFVQGLAVGGQWGGAVLMATEFAPKHKRGFYGSFAQIGVPLGVILGQVLFLYLSFTMSPEFFASFGWRIPFLASVLLIGVALYAHLRLEDTPAFKHLQEAKAAKDAAEGVTQSPKSGGSPVIDALRQYPKQIFLAAGSFIVVNATFYLYVVYIIDYGTEELGLAQTTVLGAILIASIVQVIVLPIFAAISDRYGRRKIYIAGAAGTALWAFPFFWFADTATGWGVTVALLGGLITLSMMYGPQAAFFAELFSAKVRYSGASLGYQIGAALGGGFSPVIATALLAGTGTPASISAYMAVLALIAVVCVYLLTETYQNEMDDAATPQR</sequence>
<evidence type="ECO:0000313" key="10">
    <source>
        <dbReference type="Proteomes" id="UP001519295"/>
    </source>
</evidence>
<comment type="caution">
    <text evidence="9">The sequence shown here is derived from an EMBL/GenBank/DDBJ whole genome shotgun (WGS) entry which is preliminary data.</text>
</comment>
<accession>A0ABS4W638</accession>
<keyword evidence="4 7" id="KW-0812">Transmembrane</keyword>
<feature type="transmembrane region" description="Helical" evidence="7">
    <location>
        <begin position="90"/>
        <end position="108"/>
    </location>
</feature>
<name>A0ABS4W638_9PSEU</name>
<feature type="transmembrane region" description="Helical" evidence="7">
    <location>
        <begin position="155"/>
        <end position="178"/>
    </location>
</feature>
<keyword evidence="10" id="KW-1185">Reference proteome</keyword>
<feature type="transmembrane region" description="Helical" evidence="7">
    <location>
        <begin position="348"/>
        <end position="366"/>
    </location>
</feature>
<keyword evidence="5 7" id="KW-1133">Transmembrane helix</keyword>
<dbReference type="InterPro" id="IPR020846">
    <property type="entry name" value="MFS_dom"/>
</dbReference>
<gene>
    <name evidence="9" type="ORF">JOF36_007450</name>
</gene>
<dbReference type="Proteomes" id="UP001519295">
    <property type="component" value="Unassembled WGS sequence"/>
</dbReference>
<proteinExistence type="predicted"/>
<dbReference type="Pfam" id="PF00083">
    <property type="entry name" value="Sugar_tr"/>
    <property type="match status" value="1"/>
</dbReference>
<feature type="transmembrane region" description="Helical" evidence="7">
    <location>
        <begin position="114"/>
        <end position="134"/>
    </location>
</feature>
<feature type="transmembrane region" description="Helical" evidence="7">
    <location>
        <begin position="55"/>
        <end position="78"/>
    </location>
</feature>
<feature type="transmembrane region" description="Helical" evidence="7">
    <location>
        <begin position="20"/>
        <end position="43"/>
    </location>
</feature>
<feature type="transmembrane region" description="Helical" evidence="7">
    <location>
        <begin position="190"/>
        <end position="211"/>
    </location>
</feature>
<reference evidence="9 10" key="1">
    <citation type="submission" date="2021-03" db="EMBL/GenBank/DDBJ databases">
        <title>Sequencing the genomes of 1000 actinobacteria strains.</title>
        <authorList>
            <person name="Klenk H.-P."/>
        </authorList>
    </citation>
    <scope>NUCLEOTIDE SEQUENCE [LARGE SCALE GENOMIC DNA]</scope>
    <source>
        <strain evidence="9 10">DSM 45256</strain>
    </source>
</reference>
<dbReference type="SUPFAM" id="SSF103473">
    <property type="entry name" value="MFS general substrate transporter"/>
    <property type="match status" value="1"/>
</dbReference>
<evidence type="ECO:0000256" key="5">
    <source>
        <dbReference type="ARBA" id="ARBA00022989"/>
    </source>
</evidence>
<dbReference type="PANTHER" id="PTHR43045">
    <property type="entry name" value="SHIKIMATE TRANSPORTER"/>
    <property type="match status" value="1"/>
</dbReference>
<dbReference type="PROSITE" id="PS50850">
    <property type="entry name" value="MFS"/>
    <property type="match status" value="1"/>
</dbReference>
<feature type="transmembrane region" description="Helical" evidence="7">
    <location>
        <begin position="323"/>
        <end position="342"/>
    </location>
</feature>
<evidence type="ECO:0000256" key="3">
    <source>
        <dbReference type="ARBA" id="ARBA00022475"/>
    </source>
</evidence>
<evidence type="ECO:0000256" key="6">
    <source>
        <dbReference type="ARBA" id="ARBA00023136"/>
    </source>
</evidence>
<feature type="transmembrane region" description="Helical" evidence="7">
    <location>
        <begin position="291"/>
        <end position="311"/>
    </location>
</feature>
<evidence type="ECO:0000256" key="1">
    <source>
        <dbReference type="ARBA" id="ARBA00004651"/>
    </source>
</evidence>
<dbReference type="InterPro" id="IPR036259">
    <property type="entry name" value="MFS_trans_sf"/>
</dbReference>
<dbReference type="CDD" id="cd17369">
    <property type="entry name" value="MFS_ShiA_like"/>
    <property type="match status" value="1"/>
</dbReference>
<feature type="transmembrane region" description="Helical" evidence="7">
    <location>
        <begin position="415"/>
        <end position="435"/>
    </location>
</feature>
<dbReference type="EMBL" id="JAGINU010000004">
    <property type="protein sequence ID" value="MBP2371677.1"/>
    <property type="molecule type" value="Genomic_DNA"/>
</dbReference>
<comment type="subcellular location">
    <subcellularLocation>
        <location evidence="1">Cell membrane</location>
        <topology evidence="1">Multi-pass membrane protein</topology>
    </subcellularLocation>
</comment>
<evidence type="ECO:0000313" key="9">
    <source>
        <dbReference type="EMBL" id="MBP2371677.1"/>
    </source>
</evidence>
<feature type="domain" description="Major facilitator superfamily (MFS) profile" evidence="8">
    <location>
        <begin position="17"/>
        <end position="440"/>
    </location>
</feature>
<feature type="transmembrane region" description="Helical" evidence="7">
    <location>
        <begin position="387"/>
        <end position="409"/>
    </location>
</feature>
<evidence type="ECO:0000256" key="2">
    <source>
        <dbReference type="ARBA" id="ARBA00022448"/>
    </source>
</evidence>
<keyword evidence="3" id="KW-1003">Cell membrane</keyword>
<keyword evidence="2" id="KW-0813">Transport</keyword>
<dbReference type="InterPro" id="IPR005828">
    <property type="entry name" value="MFS_sugar_transport-like"/>
</dbReference>
<feature type="transmembrane region" description="Helical" evidence="7">
    <location>
        <begin position="257"/>
        <end position="279"/>
    </location>
</feature>
<evidence type="ECO:0000259" key="8">
    <source>
        <dbReference type="PROSITE" id="PS50850"/>
    </source>
</evidence>
<protein>
    <submittedName>
        <fullName evidence="9">Metabolite-proton symporter</fullName>
    </submittedName>
</protein>
<evidence type="ECO:0000256" key="4">
    <source>
        <dbReference type="ARBA" id="ARBA00022692"/>
    </source>
</evidence>
<evidence type="ECO:0000256" key="7">
    <source>
        <dbReference type="SAM" id="Phobius"/>
    </source>
</evidence>
<dbReference type="PANTHER" id="PTHR43045:SF1">
    <property type="entry name" value="SHIKIMATE TRANSPORTER"/>
    <property type="match status" value="1"/>
</dbReference>
<organism evidence="9 10">
    <name type="scientific">Pseudonocardia parietis</name>
    <dbReference type="NCBI Taxonomy" id="570936"/>
    <lineage>
        <taxon>Bacteria</taxon>
        <taxon>Bacillati</taxon>
        <taxon>Actinomycetota</taxon>
        <taxon>Actinomycetes</taxon>
        <taxon>Pseudonocardiales</taxon>
        <taxon>Pseudonocardiaceae</taxon>
        <taxon>Pseudonocardia</taxon>
    </lineage>
</organism>
<dbReference type="RefSeq" id="WP_210036800.1">
    <property type="nucleotide sequence ID" value="NZ_JAGINU010000004.1"/>
</dbReference>
<keyword evidence="6 7" id="KW-0472">Membrane</keyword>